<dbReference type="STRING" id="1029756.W911_07695"/>
<protein>
    <submittedName>
        <fullName evidence="1">S-adenosylmethionine:diacylglycerol 3-amino-3-carboxypropyl transferase</fullName>
    </submittedName>
</protein>
<evidence type="ECO:0000313" key="2">
    <source>
        <dbReference type="Proteomes" id="UP000018542"/>
    </source>
</evidence>
<reference evidence="1 2" key="1">
    <citation type="journal article" date="2014" name="Genome Announc.">
        <title>Complete Genome Sequence of Hyphomicrobium nitrativorans Strain NL23, a Denitrifying Bacterium Isolated from Biofilm of a Methanol-Fed Denitrification System Treating Seawater at the Montreal Biodome.</title>
        <authorList>
            <person name="Martineau C."/>
            <person name="Villeneuve C."/>
            <person name="Mauffrey F."/>
            <person name="Villemur R."/>
        </authorList>
    </citation>
    <scope>NUCLEOTIDE SEQUENCE [LARGE SCALE GENOMIC DNA]</scope>
    <source>
        <strain evidence="1">NL23</strain>
    </source>
</reference>
<dbReference type="AlphaFoldDB" id="V5SCV6"/>
<dbReference type="Proteomes" id="UP000018542">
    <property type="component" value="Chromosome"/>
</dbReference>
<dbReference type="PANTHER" id="PTHR47473:SF1">
    <property type="entry name" value="METHYLTRANSFERASE DOMAIN-CONTAINING PROTEIN"/>
    <property type="match status" value="1"/>
</dbReference>
<dbReference type="PATRIC" id="fig|1029756.8.peg.1609"/>
<dbReference type="Pfam" id="PF11899">
    <property type="entry name" value="DUF3419"/>
    <property type="match status" value="1"/>
</dbReference>
<gene>
    <name evidence="1" type="ORF">W911_07695</name>
</gene>
<keyword evidence="1" id="KW-0808">Transferase</keyword>
<dbReference type="EMBL" id="CP006912">
    <property type="protein sequence ID" value="AHB48302.1"/>
    <property type="molecule type" value="Genomic_DNA"/>
</dbReference>
<dbReference type="HOGENOM" id="CLU_054002_0_0_5"/>
<dbReference type="SUPFAM" id="SSF53335">
    <property type="entry name" value="S-adenosyl-L-methionine-dependent methyltransferases"/>
    <property type="match status" value="1"/>
</dbReference>
<dbReference type="RefSeq" id="WP_023786926.1">
    <property type="nucleotide sequence ID" value="NC_022997.1"/>
</dbReference>
<proteinExistence type="predicted"/>
<organism evidence="1 2">
    <name type="scientific">Hyphomicrobium nitrativorans NL23</name>
    <dbReference type="NCBI Taxonomy" id="1029756"/>
    <lineage>
        <taxon>Bacteria</taxon>
        <taxon>Pseudomonadati</taxon>
        <taxon>Pseudomonadota</taxon>
        <taxon>Alphaproteobacteria</taxon>
        <taxon>Hyphomicrobiales</taxon>
        <taxon>Hyphomicrobiaceae</taxon>
        <taxon>Hyphomicrobium</taxon>
    </lineage>
</organism>
<evidence type="ECO:0000313" key="1">
    <source>
        <dbReference type="EMBL" id="AHB48302.1"/>
    </source>
</evidence>
<dbReference type="InterPro" id="IPR029063">
    <property type="entry name" value="SAM-dependent_MTases_sf"/>
</dbReference>
<sequence length="418" mass="47001">MSRATEACVEEESAYLGASRNRRLAEAVHRYGAVSRKGLEERFFTLVFSGLVYPQIWEDPIVDLEAMALKPGERVAAIASGGCNVLSYVASEDVGVTAIDLNPAHVALNKLKVTAAQRLPDYETFARLFLSISDRRAVEIYDDLVAPHLDSATRAYWDGRDALGRRRISRFRRNFYRQGLLGRFITAGHLVARLHGRNPAKMLHARSQAEQERIFNEELAPLFEMRHLRWMMERPASLFGLGIPPSQFDELKGQQHMADVLKARLGKLAYGFDLDDNYFARQAFGRSYGDKGALPPYLERSNWDVLQQRAQNVDVVHASFTEHLPSLGAPTYDAYVLLDAQDWMTDAQLTALWDGILATAKPGARVIFRTAGEDTILPGRLPETILSRFRYDADEGRAFAARDRSSVYGGFHLYTLEG</sequence>
<dbReference type="KEGG" id="hni:W911_07695"/>
<dbReference type="InterPro" id="IPR021829">
    <property type="entry name" value="DUF3419"/>
</dbReference>
<dbReference type="OrthoDB" id="1522784at2"/>
<accession>V5SCV6</accession>
<keyword evidence="2" id="KW-1185">Reference proteome</keyword>
<dbReference type="PANTHER" id="PTHR47473">
    <property type="entry name" value="BTA1P"/>
    <property type="match status" value="1"/>
</dbReference>
<name>V5SCV6_9HYPH</name>
<dbReference type="GO" id="GO:0016740">
    <property type="term" value="F:transferase activity"/>
    <property type="evidence" value="ECO:0007669"/>
    <property type="project" value="UniProtKB-KW"/>
</dbReference>